<proteinExistence type="predicted"/>
<gene>
    <name evidence="2" type="primary">LOC141422590</name>
</gene>
<evidence type="ECO:0000313" key="2">
    <source>
        <dbReference type="RefSeq" id="XP_073927243.1"/>
    </source>
</evidence>
<accession>A0AC58MCW7</accession>
<evidence type="ECO:0000313" key="1">
    <source>
        <dbReference type="Proteomes" id="UP001732720"/>
    </source>
</evidence>
<dbReference type="RefSeq" id="XP_073927243.1">
    <property type="nucleotide sequence ID" value="XM_074071142.1"/>
</dbReference>
<dbReference type="Proteomes" id="UP001732720">
    <property type="component" value="Chromosome 4"/>
</dbReference>
<protein>
    <submittedName>
        <fullName evidence="2">Uncharacterized protein</fullName>
    </submittedName>
</protein>
<keyword evidence="1" id="KW-1185">Reference proteome</keyword>
<organism evidence="1 2">
    <name type="scientific">Castor canadensis</name>
    <name type="common">American beaver</name>
    <dbReference type="NCBI Taxonomy" id="51338"/>
    <lineage>
        <taxon>Eukaryota</taxon>
        <taxon>Metazoa</taxon>
        <taxon>Chordata</taxon>
        <taxon>Craniata</taxon>
        <taxon>Vertebrata</taxon>
        <taxon>Euteleostomi</taxon>
        <taxon>Mammalia</taxon>
        <taxon>Eutheria</taxon>
        <taxon>Euarchontoglires</taxon>
        <taxon>Glires</taxon>
        <taxon>Rodentia</taxon>
        <taxon>Castorimorpha</taxon>
        <taxon>Castoridae</taxon>
        <taxon>Castor</taxon>
    </lineage>
</organism>
<name>A0AC58MCW7_CASCN</name>
<reference evidence="2" key="1">
    <citation type="submission" date="2025-08" db="UniProtKB">
        <authorList>
            <consortium name="RefSeq"/>
        </authorList>
    </citation>
    <scope>IDENTIFICATION</scope>
</reference>
<sequence length="205" mass="22249">MGHQWGDAATLGVLTSRRRRAPRPLGMGRRRLEGQANEPGDDFPQESPARLPGTEPPNCPHLERSTCVKRSQPGPGVTPASLGRHRAACLPSGADSKPPLTERWAWPIPSHQTPRSRSQPISAAARARAALPSRDGTRAGSWAWGARRLAWGVCSCGLRVACGLLVVVPQGRTTITLTYQHTYFLLCLFSFASLFCQSLPGERKP</sequence>